<feature type="region of interest" description="Disordered" evidence="3">
    <location>
        <begin position="744"/>
        <end position="808"/>
    </location>
</feature>
<dbReference type="SUPFAM" id="SSF48371">
    <property type="entry name" value="ARM repeat"/>
    <property type="match status" value="1"/>
</dbReference>
<proteinExistence type="predicted"/>
<reference evidence="5" key="1">
    <citation type="submission" date="2013-12" db="EMBL/GenBank/DDBJ databases">
        <title>The Genome Sequence of Aphanomyces invadans NJM9701.</title>
        <authorList>
            <consortium name="The Broad Institute Genomics Platform"/>
            <person name="Russ C."/>
            <person name="Tyler B."/>
            <person name="van West P."/>
            <person name="Dieguez-Uribeondo J."/>
            <person name="Young S.K."/>
            <person name="Zeng Q."/>
            <person name="Gargeya S."/>
            <person name="Fitzgerald M."/>
            <person name="Abouelleil A."/>
            <person name="Alvarado L."/>
            <person name="Chapman S.B."/>
            <person name="Gainer-Dewar J."/>
            <person name="Goldberg J."/>
            <person name="Griggs A."/>
            <person name="Gujja S."/>
            <person name="Hansen M."/>
            <person name="Howarth C."/>
            <person name="Imamovic A."/>
            <person name="Ireland A."/>
            <person name="Larimer J."/>
            <person name="McCowan C."/>
            <person name="Murphy C."/>
            <person name="Pearson M."/>
            <person name="Poon T.W."/>
            <person name="Priest M."/>
            <person name="Roberts A."/>
            <person name="Saif S."/>
            <person name="Shea T."/>
            <person name="Sykes S."/>
            <person name="Wortman J."/>
            <person name="Nusbaum C."/>
            <person name="Birren B."/>
        </authorList>
    </citation>
    <scope>NUCLEOTIDE SEQUENCE [LARGE SCALE GENOMIC DNA]</scope>
    <source>
        <strain evidence="5">NJM9701</strain>
    </source>
</reference>
<dbReference type="VEuPathDB" id="FungiDB:H310_06044"/>
<feature type="domain" description="Phosphatase 2A Regulatory Subunit A helical" evidence="4">
    <location>
        <begin position="230"/>
        <end position="321"/>
    </location>
</feature>
<feature type="compositionally biased region" description="Polar residues" evidence="3">
    <location>
        <begin position="905"/>
        <end position="935"/>
    </location>
</feature>
<feature type="compositionally biased region" description="Polar residues" evidence="3">
    <location>
        <begin position="797"/>
        <end position="808"/>
    </location>
</feature>
<dbReference type="EMBL" id="KI913961">
    <property type="protein sequence ID" value="ETW02562.1"/>
    <property type="molecule type" value="Genomic_DNA"/>
</dbReference>
<protein>
    <recommendedName>
        <fullName evidence="4">Phosphatase 2A Regulatory Subunit A helical domain-containing protein</fullName>
    </recommendedName>
</protein>
<gene>
    <name evidence="5" type="ORF">H310_06044</name>
</gene>
<dbReference type="InterPro" id="IPR039918">
    <property type="entry name" value="PPP4R4"/>
</dbReference>
<dbReference type="InterPro" id="IPR055231">
    <property type="entry name" value="2AA_helical"/>
</dbReference>
<feature type="compositionally biased region" description="Basic and acidic residues" evidence="3">
    <location>
        <begin position="873"/>
        <end position="882"/>
    </location>
</feature>
<dbReference type="PANTHER" id="PTHR21467">
    <property type="entry name" value="PROTEIN PHOSPHATASE 4 REGULATORY SUBUNIT 4 PPP4R4"/>
    <property type="match status" value="1"/>
</dbReference>
<dbReference type="eggNOG" id="KOG0211">
    <property type="taxonomic scope" value="Eukaryota"/>
</dbReference>
<name>A0A024U9J7_9STRA</name>
<dbReference type="RefSeq" id="XP_008869167.1">
    <property type="nucleotide sequence ID" value="XM_008870945.1"/>
</dbReference>
<dbReference type="STRING" id="157072.A0A024U9J7"/>
<feature type="compositionally biased region" description="Low complexity" evidence="3">
    <location>
        <begin position="782"/>
        <end position="793"/>
    </location>
</feature>
<feature type="region of interest" description="Disordered" evidence="3">
    <location>
        <begin position="859"/>
        <end position="943"/>
    </location>
</feature>
<dbReference type="AlphaFoldDB" id="A0A024U9J7"/>
<feature type="repeat" description="HEAT" evidence="2">
    <location>
        <begin position="395"/>
        <end position="433"/>
    </location>
</feature>
<evidence type="ECO:0000256" key="1">
    <source>
        <dbReference type="ARBA" id="ARBA00022737"/>
    </source>
</evidence>
<accession>A0A024U9J7</accession>
<sequence length="943" mass="103620">MDDFFFSEKEAEGCFDGEMSASDLEKLEVEEDMPEVPRANMLLRTGLKQQKLSVLVSIPKILAATNSKENLSTILEAIKHTWKKGETDNDVEVINEVFTCIQNLASVTADGKIITYPMTSLFEEFDASLRQYNDEKVTAVFLLTEDQVTKQLLPLVLEFVHELQLKDHAEVASHCVAAMIPRLSGSLKKTQIIRIGIEKGDVSQGAGSRLICCLILGVLTASTLLSEQDIDGLFFQKMMALCQDTDAEVRRCMCMQLDALARAIGQHKASAELLPELLELLQDEEEQVKVMAFRTLLSLYDYFPARDRRDVILPVLSEILEHPPCYLILPLATQFGRLVFKLFSLGDFTTDHTATFQACYTSLSRNDCPGVRLECARNFPAVVQAFGPAQYSPHLDDLLQVFLQDSSEPVRQSVVSGLHEIATLLGPQRAQRYLKATSLSVFKDESPTVQGHLIACLPSLVPTICTGVDDDSKSSYIDAVLKAILHHHTIIAPGRWREQLAVVESLQQFPSFVSSTQLFERVCPLLFELMNAGARPVQVEAARVLVAVNRENKITANRVNVLLRLRKEYALGKNFWQRTLYLDACNFACDYYSHHYFRCNYLDPAIDLLEDPVPNVRLKAFALLPKWKPVLNVLNTGDDKVIGRIRSLLEATHEPDRDVLYTVHDVREAWFHDKEDKALQDLAMDKQKAAMEEAASLNGDHEMYSSEAKWSEMLEYTLIVGKDGQVVRRARVKSIDIVNKLRQQTKDMTSARGTASSASSGGNLRSTTNAAMAKAAAEKPTTKLPTTSPSSMKQQPAPLSTLPTCTPGFSQLNASAAAKMPSASGSLSAREGKGANPTTNATSLKQLADAKAAIRLNPTKAAVAPGSSCGGRPAKDKKEETTLTKIPNIPVPTRPAAAPPAKRVQSPSTTKSTALNSTNGSRTASGSASVSTANVKVTPLAKR</sequence>
<feature type="repeat" description="HEAT" evidence="2">
    <location>
        <begin position="273"/>
        <end position="310"/>
    </location>
</feature>
<feature type="region of interest" description="Disordered" evidence="3">
    <location>
        <begin position="821"/>
        <end position="840"/>
    </location>
</feature>
<dbReference type="InterPro" id="IPR011989">
    <property type="entry name" value="ARM-like"/>
</dbReference>
<dbReference type="InterPro" id="IPR016024">
    <property type="entry name" value="ARM-type_fold"/>
</dbReference>
<dbReference type="OrthoDB" id="340346at2759"/>
<evidence type="ECO:0000256" key="3">
    <source>
        <dbReference type="SAM" id="MobiDB-lite"/>
    </source>
</evidence>
<evidence type="ECO:0000259" key="4">
    <source>
        <dbReference type="Pfam" id="PF22956"/>
    </source>
</evidence>
<dbReference type="PROSITE" id="PS50077">
    <property type="entry name" value="HEAT_REPEAT"/>
    <property type="match status" value="2"/>
</dbReference>
<dbReference type="GeneID" id="20083094"/>
<dbReference type="Pfam" id="PF22956">
    <property type="entry name" value="VPS15-like_hel"/>
    <property type="match status" value="1"/>
</dbReference>
<keyword evidence="1" id="KW-0677">Repeat</keyword>
<feature type="compositionally biased region" description="Low complexity" evidence="3">
    <location>
        <begin position="750"/>
        <end position="775"/>
    </location>
</feature>
<evidence type="ECO:0000256" key="2">
    <source>
        <dbReference type="PROSITE-ProRule" id="PRU00103"/>
    </source>
</evidence>
<dbReference type="PANTHER" id="PTHR21467:SF0">
    <property type="entry name" value="SERINE_THREONINE-PROTEIN PHOSPHATASE 4 REGULATORY SUBUNIT 4"/>
    <property type="match status" value="1"/>
</dbReference>
<dbReference type="InterPro" id="IPR021133">
    <property type="entry name" value="HEAT_type_2"/>
</dbReference>
<dbReference type="Gene3D" id="1.25.10.10">
    <property type="entry name" value="Leucine-rich Repeat Variant"/>
    <property type="match status" value="1"/>
</dbReference>
<evidence type="ECO:0000313" key="5">
    <source>
        <dbReference type="EMBL" id="ETW02562.1"/>
    </source>
</evidence>
<organism evidence="5">
    <name type="scientific">Aphanomyces invadans</name>
    <dbReference type="NCBI Taxonomy" id="157072"/>
    <lineage>
        <taxon>Eukaryota</taxon>
        <taxon>Sar</taxon>
        <taxon>Stramenopiles</taxon>
        <taxon>Oomycota</taxon>
        <taxon>Saprolegniomycetes</taxon>
        <taxon>Saprolegniales</taxon>
        <taxon>Verrucalvaceae</taxon>
        <taxon>Aphanomyces</taxon>
    </lineage>
</organism>